<keyword evidence="4" id="KW-0472">Membrane</keyword>
<dbReference type="STRING" id="330734.ABA45_16715"/>
<evidence type="ECO:0000256" key="5">
    <source>
        <dbReference type="ARBA" id="ARBA00023237"/>
    </source>
</evidence>
<dbReference type="GO" id="GO:0009279">
    <property type="term" value="C:cell outer membrane"/>
    <property type="evidence" value="ECO:0007669"/>
    <property type="project" value="UniProtKB-SubCell"/>
</dbReference>
<dbReference type="Pfam" id="PF06629">
    <property type="entry name" value="MipA"/>
    <property type="match status" value="1"/>
</dbReference>
<reference evidence="6 7" key="1">
    <citation type="submission" date="2015-05" db="EMBL/GenBank/DDBJ databases">
        <title>Complete genome of Marinobacter psychrophilus strain 20041T isolated from sea-ice of the Canadian Basin.</title>
        <authorList>
            <person name="Song L."/>
            <person name="Ren L."/>
            <person name="Yu Y."/>
            <person name="Wang X."/>
        </authorList>
    </citation>
    <scope>NUCLEOTIDE SEQUENCE [LARGE SCALE GENOMIC DNA]</scope>
    <source>
        <strain evidence="6 7">20041</strain>
    </source>
</reference>
<evidence type="ECO:0000313" key="7">
    <source>
        <dbReference type="Proteomes" id="UP000036406"/>
    </source>
</evidence>
<accession>A0A0H4I472</accession>
<dbReference type="KEGG" id="mpq:ABA45_16715"/>
<evidence type="ECO:0000256" key="1">
    <source>
        <dbReference type="ARBA" id="ARBA00004442"/>
    </source>
</evidence>
<dbReference type="EMBL" id="CP011494">
    <property type="protein sequence ID" value="AKO53871.1"/>
    <property type="molecule type" value="Genomic_DNA"/>
</dbReference>
<dbReference type="PANTHER" id="PTHR38776:SF1">
    <property type="entry name" value="MLTA-INTERACTING PROTEIN-RELATED"/>
    <property type="match status" value="1"/>
</dbReference>
<dbReference type="Proteomes" id="UP000036406">
    <property type="component" value="Chromosome"/>
</dbReference>
<keyword evidence="7" id="KW-1185">Reference proteome</keyword>
<evidence type="ECO:0000313" key="6">
    <source>
        <dbReference type="EMBL" id="AKO53871.1"/>
    </source>
</evidence>
<dbReference type="AlphaFoldDB" id="A0A0H4I472"/>
<dbReference type="PANTHER" id="PTHR38776">
    <property type="entry name" value="MLTA-INTERACTING PROTEIN-RELATED"/>
    <property type="match status" value="1"/>
</dbReference>
<evidence type="ECO:0000256" key="4">
    <source>
        <dbReference type="ARBA" id="ARBA00023136"/>
    </source>
</evidence>
<evidence type="ECO:0008006" key="8">
    <source>
        <dbReference type="Google" id="ProtNLM"/>
    </source>
</evidence>
<comment type="subcellular location">
    <subcellularLocation>
        <location evidence="1">Cell outer membrane</location>
    </subcellularLocation>
</comment>
<dbReference type="PATRIC" id="fig|330734.3.peg.3513"/>
<dbReference type="InterPro" id="IPR010583">
    <property type="entry name" value="MipA"/>
</dbReference>
<sequence length="252" mass="28056">MKVMPLVTLTTAILAAHSSWCWGQPSDNDSEVAIGLIAYAEPSIYQGGNHNEGLLTYVEWEWQNWFFRDYSLGSYLAGGDNWYLSAAISFDAFGDMKRGDSAVLEDMKKLDDIYTAEVSTGWFGTLGHLTLSYSQDISDNHGGGAAVVSYGYPLELGKWRIDPHISLTYAGSQVARYYVGVDADEAKAGRPEYRPGRSFQYQAGVSLSRFFGESYQALIGLNHRRLSSTVYKSPIVDRRHTWSVSAGYIYAF</sequence>
<name>A0A0H4I472_9GAMM</name>
<comment type="similarity">
    <text evidence="2">Belongs to the MipA/OmpV family.</text>
</comment>
<organism evidence="6 7">
    <name type="scientific">Marinobacter psychrophilus</name>
    <dbReference type="NCBI Taxonomy" id="330734"/>
    <lineage>
        <taxon>Bacteria</taxon>
        <taxon>Pseudomonadati</taxon>
        <taxon>Pseudomonadota</taxon>
        <taxon>Gammaproteobacteria</taxon>
        <taxon>Pseudomonadales</taxon>
        <taxon>Marinobacteraceae</taxon>
        <taxon>Marinobacter</taxon>
    </lineage>
</organism>
<keyword evidence="3" id="KW-0732">Signal</keyword>
<gene>
    <name evidence="6" type="ORF">ABA45_16715</name>
</gene>
<protein>
    <recommendedName>
        <fullName evidence="8">Structural protein MipA</fullName>
    </recommendedName>
</protein>
<evidence type="ECO:0000256" key="3">
    <source>
        <dbReference type="ARBA" id="ARBA00022729"/>
    </source>
</evidence>
<proteinExistence type="inferred from homology"/>
<evidence type="ECO:0000256" key="2">
    <source>
        <dbReference type="ARBA" id="ARBA00005722"/>
    </source>
</evidence>
<keyword evidence="5" id="KW-0998">Cell outer membrane</keyword>